<evidence type="ECO:0000256" key="1">
    <source>
        <dbReference type="SAM" id="MobiDB-lite"/>
    </source>
</evidence>
<evidence type="ECO:0000313" key="3">
    <source>
        <dbReference type="Proteomes" id="UP000192596"/>
    </source>
</evidence>
<gene>
    <name evidence="2" type="ORF">B0A48_10432</name>
</gene>
<dbReference type="InParanoid" id="A0A1V8SY06"/>
<dbReference type="AlphaFoldDB" id="A0A1V8SY06"/>
<feature type="region of interest" description="Disordered" evidence="1">
    <location>
        <begin position="84"/>
        <end position="113"/>
    </location>
</feature>
<proteinExistence type="predicted"/>
<evidence type="ECO:0000313" key="2">
    <source>
        <dbReference type="EMBL" id="OQO03792.1"/>
    </source>
</evidence>
<comment type="caution">
    <text evidence="2">The sequence shown here is derived from an EMBL/GenBank/DDBJ whole genome shotgun (WGS) entry which is preliminary data.</text>
</comment>
<keyword evidence="3" id="KW-1185">Reference proteome</keyword>
<accession>A0A1V8SY06</accession>
<dbReference type="Proteomes" id="UP000192596">
    <property type="component" value="Unassembled WGS sequence"/>
</dbReference>
<organism evidence="2 3">
    <name type="scientific">Cryoendolithus antarcticus</name>
    <dbReference type="NCBI Taxonomy" id="1507870"/>
    <lineage>
        <taxon>Eukaryota</taxon>
        <taxon>Fungi</taxon>
        <taxon>Dikarya</taxon>
        <taxon>Ascomycota</taxon>
        <taxon>Pezizomycotina</taxon>
        <taxon>Dothideomycetes</taxon>
        <taxon>Dothideomycetidae</taxon>
        <taxon>Cladosporiales</taxon>
        <taxon>Cladosporiaceae</taxon>
        <taxon>Cryoendolithus</taxon>
    </lineage>
</organism>
<sequence length="113" mass="12162">MHSYSATILQPPEYYRHTTQREDQFFRSAQPVSSITVGYDETIDDGAGIEGVAAIGALVDELVVDAETIEDVLVNAEVEVEVEVEKPPGTVDTVERKSGQSPTSGQQPGEPSV</sequence>
<name>A0A1V8SY06_9PEZI</name>
<dbReference type="EMBL" id="NAJO01000023">
    <property type="protein sequence ID" value="OQO03792.1"/>
    <property type="molecule type" value="Genomic_DNA"/>
</dbReference>
<reference evidence="3" key="1">
    <citation type="submission" date="2017-03" db="EMBL/GenBank/DDBJ databases">
        <title>Genomes of endolithic fungi from Antarctica.</title>
        <authorList>
            <person name="Coleine C."/>
            <person name="Masonjones S."/>
            <person name="Stajich J.E."/>
        </authorList>
    </citation>
    <scope>NUCLEOTIDE SEQUENCE [LARGE SCALE GENOMIC DNA]</scope>
    <source>
        <strain evidence="3">CCFEE 5527</strain>
    </source>
</reference>
<protein>
    <submittedName>
        <fullName evidence="2">Uncharacterized protein</fullName>
    </submittedName>
</protein>
<feature type="compositionally biased region" description="Polar residues" evidence="1">
    <location>
        <begin position="99"/>
        <end position="113"/>
    </location>
</feature>